<accession>A0A6P2MIS5</accession>
<dbReference type="Proteomes" id="UP000494162">
    <property type="component" value="Unassembled WGS sequence"/>
</dbReference>
<protein>
    <submittedName>
        <fullName evidence="1">TetR family transcriptional regulator</fullName>
    </submittedName>
</protein>
<sequence length="156" mass="17899">MAHHFGSKQGLWIAVVEQLSQQLEPMIEATKQLGAARMSQRERVKQAIILFIETVSEDRYLGMFFATATTEQGERLNILLERYIRPYREAFVPLLIDAIEAGKLKPHDPDAMYFMMLMSISNAMSYSHILSTFTPLPKSPEKFKEEVLDIALGMFR</sequence>
<reference evidence="1 2" key="1">
    <citation type="submission" date="2019-09" db="EMBL/GenBank/DDBJ databases">
        <authorList>
            <person name="Depoorter E."/>
        </authorList>
    </citation>
    <scope>NUCLEOTIDE SEQUENCE [LARGE SCALE GENOMIC DNA]</scope>
    <source>
        <strain evidence="1">LMG 26883</strain>
    </source>
</reference>
<dbReference type="EMBL" id="CABVPP010000029">
    <property type="protein sequence ID" value="VWB80339.1"/>
    <property type="molecule type" value="Genomic_DNA"/>
</dbReference>
<evidence type="ECO:0000313" key="1">
    <source>
        <dbReference type="EMBL" id="VWB80339.1"/>
    </source>
</evidence>
<dbReference type="SUPFAM" id="SSF48498">
    <property type="entry name" value="Tetracyclin repressor-like, C-terminal domain"/>
    <property type="match status" value="1"/>
</dbReference>
<dbReference type="AlphaFoldDB" id="A0A6P2MIS5"/>
<dbReference type="Gene3D" id="1.10.357.10">
    <property type="entry name" value="Tetracycline Repressor, domain 2"/>
    <property type="match status" value="1"/>
</dbReference>
<gene>
    <name evidence="1" type="ORF">BPS26883_03841</name>
</gene>
<dbReference type="InterPro" id="IPR036271">
    <property type="entry name" value="Tet_transcr_reg_TetR-rel_C_sf"/>
</dbReference>
<name>A0A6P2MIS5_9BURK</name>
<proteinExistence type="predicted"/>
<evidence type="ECO:0000313" key="2">
    <source>
        <dbReference type="Proteomes" id="UP000494162"/>
    </source>
</evidence>
<organism evidence="1 2">
    <name type="scientific">Burkholderia pseudomultivorans</name>
    <dbReference type="NCBI Taxonomy" id="1207504"/>
    <lineage>
        <taxon>Bacteria</taxon>
        <taxon>Pseudomonadati</taxon>
        <taxon>Pseudomonadota</taxon>
        <taxon>Betaproteobacteria</taxon>
        <taxon>Burkholderiales</taxon>
        <taxon>Burkholderiaceae</taxon>
        <taxon>Burkholderia</taxon>
        <taxon>Burkholderia cepacia complex</taxon>
    </lineage>
</organism>